<dbReference type="RefSeq" id="WP_301127727.1">
    <property type="nucleotide sequence ID" value="NZ_JAUHPV010000004.1"/>
</dbReference>
<gene>
    <name evidence="2" type="ORF">QQX04_07320</name>
</gene>
<proteinExistence type="predicted"/>
<dbReference type="InterPro" id="IPR036390">
    <property type="entry name" value="WH_DNA-bd_sf"/>
</dbReference>
<organism evidence="2 3">
    <name type="scientific">Demequina zhanjiangensis</name>
    <dbReference type="NCBI Taxonomy" id="3051659"/>
    <lineage>
        <taxon>Bacteria</taxon>
        <taxon>Bacillati</taxon>
        <taxon>Actinomycetota</taxon>
        <taxon>Actinomycetes</taxon>
        <taxon>Micrococcales</taxon>
        <taxon>Demequinaceae</taxon>
        <taxon>Demequina</taxon>
    </lineage>
</organism>
<dbReference type="InterPro" id="IPR039422">
    <property type="entry name" value="MarR/SlyA-like"/>
</dbReference>
<name>A0ABT8G0Y0_9MICO</name>
<protein>
    <submittedName>
        <fullName evidence="2">MarR family transcriptional regulator</fullName>
    </submittedName>
</protein>
<evidence type="ECO:0000313" key="3">
    <source>
        <dbReference type="Proteomes" id="UP001172738"/>
    </source>
</evidence>
<feature type="domain" description="HTH marR-type" evidence="1">
    <location>
        <begin position="7"/>
        <end position="148"/>
    </location>
</feature>
<dbReference type="SMART" id="SM00347">
    <property type="entry name" value="HTH_MARR"/>
    <property type="match status" value="1"/>
</dbReference>
<dbReference type="Proteomes" id="UP001172738">
    <property type="component" value="Unassembled WGS sequence"/>
</dbReference>
<dbReference type="InterPro" id="IPR036388">
    <property type="entry name" value="WH-like_DNA-bd_sf"/>
</dbReference>
<dbReference type="SUPFAM" id="SSF46785">
    <property type="entry name" value="Winged helix' DNA-binding domain"/>
    <property type="match status" value="1"/>
</dbReference>
<keyword evidence="3" id="KW-1185">Reference proteome</keyword>
<dbReference type="PANTHER" id="PTHR33164">
    <property type="entry name" value="TRANSCRIPTIONAL REGULATOR, MARR FAMILY"/>
    <property type="match status" value="1"/>
</dbReference>
<dbReference type="EMBL" id="JAUHPV010000004">
    <property type="protein sequence ID" value="MDN4472800.1"/>
    <property type="molecule type" value="Genomic_DNA"/>
</dbReference>
<comment type="caution">
    <text evidence="2">The sequence shown here is derived from an EMBL/GenBank/DDBJ whole genome shotgun (WGS) entry which is preliminary data.</text>
</comment>
<sequence>MTGTDVPDEIRESLETVDGAVMSLRRFASSARPDQTAGGDRLEMSTVLVVDAVSRHGGRATVGAVATELHVVSTTATRLVDRAETAGMVTREASPDDGRRVEVLLTRRGRELDAQALDFRVERLSTLLADWDPARIARFAADLAQFAEAAEAQQRERGTR</sequence>
<dbReference type="InterPro" id="IPR000835">
    <property type="entry name" value="HTH_MarR-typ"/>
</dbReference>
<reference evidence="2" key="1">
    <citation type="submission" date="2023-06" db="EMBL/GenBank/DDBJ databases">
        <title>SYSU T00b26.</title>
        <authorList>
            <person name="Gao L."/>
            <person name="Fang B.-Z."/>
            <person name="Li W.-J."/>
        </authorList>
    </citation>
    <scope>NUCLEOTIDE SEQUENCE</scope>
    <source>
        <strain evidence="2">SYSU T00b26</strain>
    </source>
</reference>
<accession>A0ABT8G0Y0</accession>
<dbReference type="Pfam" id="PF12802">
    <property type="entry name" value="MarR_2"/>
    <property type="match status" value="1"/>
</dbReference>
<evidence type="ECO:0000313" key="2">
    <source>
        <dbReference type="EMBL" id="MDN4472800.1"/>
    </source>
</evidence>
<dbReference type="Gene3D" id="1.10.10.10">
    <property type="entry name" value="Winged helix-like DNA-binding domain superfamily/Winged helix DNA-binding domain"/>
    <property type="match status" value="1"/>
</dbReference>
<dbReference type="PROSITE" id="PS50995">
    <property type="entry name" value="HTH_MARR_2"/>
    <property type="match status" value="1"/>
</dbReference>
<dbReference type="PANTHER" id="PTHR33164:SF57">
    <property type="entry name" value="MARR-FAMILY TRANSCRIPTIONAL REGULATOR"/>
    <property type="match status" value="1"/>
</dbReference>
<evidence type="ECO:0000259" key="1">
    <source>
        <dbReference type="PROSITE" id="PS50995"/>
    </source>
</evidence>